<reference evidence="2 3" key="1">
    <citation type="submission" date="2024-01" db="EMBL/GenBank/DDBJ databases">
        <title>The genomes of 5 underutilized Papilionoideae crops provide insights into root nodulation and disease resistanc.</title>
        <authorList>
            <person name="Yuan L."/>
        </authorList>
    </citation>
    <scope>NUCLEOTIDE SEQUENCE [LARGE SCALE GENOMIC DNA]</scope>
    <source>
        <strain evidence="2">ZHUSHIDOU_FW_LH</strain>
        <tissue evidence="2">Leaf</tissue>
    </source>
</reference>
<comment type="caution">
    <text evidence="2">The sequence shown here is derived from an EMBL/GenBank/DDBJ whole genome shotgun (WGS) entry which is preliminary data.</text>
</comment>
<proteinExistence type="predicted"/>
<dbReference type="Proteomes" id="UP001372338">
    <property type="component" value="Unassembled WGS sequence"/>
</dbReference>
<dbReference type="Gene3D" id="3.30.390.10">
    <property type="entry name" value="Enolase-like, N-terminal domain"/>
    <property type="match status" value="1"/>
</dbReference>
<name>A0AAN9I525_CROPI</name>
<organism evidence="2 3">
    <name type="scientific">Crotalaria pallida</name>
    <name type="common">Smooth rattlebox</name>
    <name type="synonym">Crotalaria striata</name>
    <dbReference type="NCBI Taxonomy" id="3830"/>
    <lineage>
        <taxon>Eukaryota</taxon>
        <taxon>Viridiplantae</taxon>
        <taxon>Streptophyta</taxon>
        <taxon>Embryophyta</taxon>
        <taxon>Tracheophyta</taxon>
        <taxon>Spermatophyta</taxon>
        <taxon>Magnoliopsida</taxon>
        <taxon>eudicotyledons</taxon>
        <taxon>Gunneridae</taxon>
        <taxon>Pentapetalae</taxon>
        <taxon>rosids</taxon>
        <taxon>fabids</taxon>
        <taxon>Fabales</taxon>
        <taxon>Fabaceae</taxon>
        <taxon>Papilionoideae</taxon>
        <taxon>50 kb inversion clade</taxon>
        <taxon>genistoids sensu lato</taxon>
        <taxon>core genistoids</taxon>
        <taxon>Crotalarieae</taxon>
        <taxon>Crotalaria</taxon>
    </lineage>
</organism>
<gene>
    <name evidence="2" type="ORF">RIF29_26829</name>
</gene>
<keyword evidence="3" id="KW-1185">Reference proteome</keyword>
<evidence type="ECO:0000313" key="3">
    <source>
        <dbReference type="Proteomes" id="UP001372338"/>
    </source>
</evidence>
<dbReference type="SUPFAM" id="SSF54826">
    <property type="entry name" value="Enolase N-terminal domain-like"/>
    <property type="match status" value="1"/>
</dbReference>
<dbReference type="InterPro" id="IPR029017">
    <property type="entry name" value="Enolase-like_N"/>
</dbReference>
<feature type="compositionally biased region" description="Low complexity" evidence="1">
    <location>
        <begin position="12"/>
        <end position="22"/>
    </location>
</feature>
<protein>
    <submittedName>
        <fullName evidence="2">Uncharacterized protein</fullName>
    </submittedName>
</protein>
<evidence type="ECO:0000313" key="2">
    <source>
        <dbReference type="EMBL" id="KAK7260621.1"/>
    </source>
</evidence>
<accession>A0AAN9I525</accession>
<dbReference type="EMBL" id="JAYWIO010000005">
    <property type="protein sequence ID" value="KAK7260621.1"/>
    <property type="molecule type" value="Genomic_DNA"/>
</dbReference>
<sequence>MNITVMDFGEYRQQPQRSLQPPRRCHPPRRLQPPLHDRRNNHNEGVYEALELRDGGFDYLGKGVSKAVQNVKKKKSCKDQIQNSQLSVTKT</sequence>
<evidence type="ECO:0000256" key="1">
    <source>
        <dbReference type="SAM" id="MobiDB-lite"/>
    </source>
</evidence>
<dbReference type="AlphaFoldDB" id="A0AAN9I525"/>
<feature type="region of interest" description="Disordered" evidence="1">
    <location>
        <begin position="1"/>
        <end position="42"/>
    </location>
</feature>